<name>A0ABP9XVK7_9FUNG</name>
<feature type="compositionally biased region" description="Low complexity" evidence="5">
    <location>
        <begin position="813"/>
        <end position="843"/>
    </location>
</feature>
<feature type="region of interest" description="Disordered" evidence="5">
    <location>
        <begin position="580"/>
        <end position="625"/>
    </location>
</feature>
<dbReference type="Gene3D" id="2.130.10.10">
    <property type="entry name" value="YVTN repeat-like/Quinoprotein amine dehydrogenase"/>
    <property type="match status" value="1"/>
</dbReference>
<dbReference type="InterPro" id="IPR039462">
    <property type="entry name" value="Nup159/Nup146_N"/>
</dbReference>
<evidence type="ECO:0000256" key="5">
    <source>
        <dbReference type="SAM" id="MobiDB-lite"/>
    </source>
</evidence>
<evidence type="ECO:0000256" key="2">
    <source>
        <dbReference type="ARBA" id="ARBA00022448"/>
    </source>
</evidence>
<keyword evidence="2" id="KW-0813">Transport</keyword>
<protein>
    <recommendedName>
        <fullName evidence="6">Nucleoporin Nup159/Nup146 N-terminal domain-containing protein</fullName>
    </recommendedName>
</protein>
<reference evidence="7 8" key="1">
    <citation type="submission" date="2024-04" db="EMBL/GenBank/DDBJ databases">
        <title>genome sequences of Mucor flavus KT1a and Helicostylum pulchrum KT1b strains isolation_sourced from the surface of a dry-aged beef.</title>
        <authorList>
            <person name="Toyotome T."/>
            <person name="Hosono M."/>
            <person name="Torimaru M."/>
            <person name="Fukuda K."/>
            <person name="Mikami N."/>
        </authorList>
    </citation>
    <scope>NUCLEOTIDE SEQUENCE [LARGE SCALE GENOMIC DNA]</scope>
    <source>
        <strain evidence="7 8">KT1b</strain>
    </source>
</reference>
<feature type="region of interest" description="Disordered" evidence="5">
    <location>
        <begin position="803"/>
        <end position="878"/>
    </location>
</feature>
<comment type="subcellular location">
    <subcellularLocation>
        <location evidence="1">Nucleus</location>
    </subcellularLocation>
</comment>
<feature type="compositionally biased region" description="Polar residues" evidence="5">
    <location>
        <begin position="580"/>
        <end position="624"/>
    </location>
</feature>
<keyword evidence="3" id="KW-0539">Nucleus</keyword>
<evidence type="ECO:0000256" key="1">
    <source>
        <dbReference type="ARBA" id="ARBA00004123"/>
    </source>
</evidence>
<organism evidence="7 8">
    <name type="scientific">Helicostylum pulchrum</name>
    <dbReference type="NCBI Taxonomy" id="562976"/>
    <lineage>
        <taxon>Eukaryota</taxon>
        <taxon>Fungi</taxon>
        <taxon>Fungi incertae sedis</taxon>
        <taxon>Mucoromycota</taxon>
        <taxon>Mucoromycotina</taxon>
        <taxon>Mucoromycetes</taxon>
        <taxon>Mucorales</taxon>
        <taxon>Mucorineae</taxon>
        <taxon>Mucoraceae</taxon>
        <taxon>Helicostylum</taxon>
    </lineage>
</organism>
<evidence type="ECO:0000313" key="7">
    <source>
        <dbReference type="EMBL" id="GAA5798385.1"/>
    </source>
</evidence>
<proteinExistence type="predicted"/>
<keyword evidence="4" id="KW-0175">Coiled coil</keyword>
<feature type="compositionally biased region" description="Polar residues" evidence="5">
    <location>
        <begin position="549"/>
        <end position="567"/>
    </location>
</feature>
<evidence type="ECO:0000313" key="8">
    <source>
        <dbReference type="Proteomes" id="UP001476247"/>
    </source>
</evidence>
<evidence type="ECO:0000256" key="3">
    <source>
        <dbReference type="ARBA" id="ARBA00023242"/>
    </source>
</evidence>
<feature type="coiled-coil region" evidence="4">
    <location>
        <begin position="1014"/>
        <end position="1089"/>
    </location>
</feature>
<dbReference type="SUPFAM" id="SSF117289">
    <property type="entry name" value="Nucleoporin domain"/>
    <property type="match status" value="1"/>
</dbReference>
<feature type="compositionally biased region" description="Low complexity" evidence="5">
    <location>
        <begin position="539"/>
        <end position="548"/>
    </location>
</feature>
<evidence type="ECO:0000259" key="6">
    <source>
        <dbReference type="Pfam" id="PF16755"/>
    </source>
</evidence>
<dbReference type="Pfam" id="PF16755">
    <property type="entry name" value="Beta-prop_NUP159_NUP214"/>
    <property type="match status" value="1"/>
</dbReference>
<feature type="region of interest" description="Disordered" evidence="5">
    <location>
        <begin position="539"/>
        <end position="567"/>
    </location>
</feature>
<dbReference type="EMBL" id="BAABUJ010000010">
    <property type="protein sequence ID" value="GAA5798385.1"/>
    <property type="molecule type" value="Genomic_DNA"/>
</dbReference>
<evidence type="ECO:0000256" key="4">
    <source>
        <dbReference type="SAM" id="Coils"/>
    </source>
</evidence>
<dbReference type="InterPro" id="IPR015943">
    <property type="entry name" value="WD40/YVTN_repeat-like_dom_sf"/>
</dbReference>
<gene>
    <name evidence="7" type="ORF">HPULCUR_003787</name>
</gene>
<feature type="domain" description="Nucleoporin Nup159/Nup146 N-terminal" evidence="6">
    <location>
        <begin position="47"/>
        <end position="414"/>
    </location>
</feature>
<comment type="caution">
    <text evidence="7">The sequence shown here is derived from an EMBL/GenBank/DDBJ whole genome shotgun (WGS) entry which is preliminary data.</text>
</comment>
<keyword evidence="8" id="KW-1185">Reference proteome</keyword>
<accession>A0ABP9XVK7</accession>
<feature type="compositionally biased region" description="Low complexity" evidence="5">
    <location>
        <begin position="851"/>
        <end position="869"/>
    </location>
</feature>
<sequence>MNPYSALEDSNEPLDPTNVEFFKFTALVPDAKVSLQEDSFDNSKYPATVSLIAVSNKHGYVAAATTSGFILDSTKLLRKTFYSAQKKTTVALEEGKISVSLKSAVRQIRFSAEETQLLVATEGGKLLVYTVDDINNNKENVSPIQTFDLGHDIIDLRPNPEALPNLAAVLFNNNQCKIIDFTNGNTVSHLPADNVSAICWSPKGKQIVCGKLDGGLGHFDTNGAAKAELSIPKLMSTEGGQETQNRYVHDVLWIENHIFLVLYSRKRETEHDEYIHDGYIINRKPANGSNVSEYIHLAEITPIFSDEGRGNHFYMETIRNLGKEVKYAVIIANAAAGELSVVGQDENGEWATWALPEDGVANLPLSDETSMDTFPLGLAIDFTADERLPPLDASEGDIGISPMPIFYIINDEGHIGAYHCYNIEIARRSEPYSVAASFTGAATSTSTTTSAAKAPEVTASAQQPSAFSAFGSASSSNTGSFGDLLSGKSESPTVGFGGFGGSIPSFSNLGSAQKIPATPSTGFGAVKATSPAVAPSFGSTTSIGFSSTKPETTTVDKPLSSFSVTPNKTEAVPAFGSTTTFGSASKQPTTSAFGSTSTQSITTGFGSTSTQPTTTGFGSTSTKPAASGFGSTSTMGGFGSFAANKVPGATNPTASSSFGSTSAAGGFGSLSLNKVPGATNPATPSFGSTSAVGGFGALALNKVPGATNPTTTPATGFGSSTATASSFGSSSTTQQPTGFEATKFASSSAMTAAPIPPVKTTTTTAAPTFGSTNTLGSGGFGSLAKNTVSGAIAPTSKPLFGAPSPPVSFGSSTTTAEPAIKPIPTAPTTTSPPATTTTTTPFKTPSPPPISKGKSTATTTTTTTTTSKPAEPKPTEEKLTVTAKPGMGREYEIIYITVTEGIAKLHFLNEKLSKAIAANSSSTPKTKDSLKDKNSTWNLNDVAEYGALTQSIIDSIAKDQSDAITESLQNLTINCKKAMDKKEDIKYLLQKEVNSDVVDMIDNRELDPETKQVLNTIENKYEAYQSVLSNLEFKMQDYKKRNRIKRDHDAGELTLYSLHRAVRDIQKDIVSKKNELTELEEKLANVKLNDSRRKAQRSATGFSCLDISDNEDDDEEEEVSPETIEHTAKYFRRFNFLGELCDKTIARTPLQCPVE</sequence>
<feature type="region of interest" description="Disordered" evidence="5">
    <location>
        <begin position="706"/>
        <end position="737"/>
    </location>
</feature>
<dbReference type="Proteomes" id="UP001476247">
    <property type="component" value="Unassembled WGS sequence"/>
</dbReference>